<dbReference type="NCBIfam" id="TIGR03936">
    <property type="entry name" value="sam_1_link_chp"/>
    <property type="match status" value="1"/>
</dbReference>
<evidence type="ECO:0000259" key="2">
    <source>
        <dbReference type="PROSITE" id="PS51918"/>
    </source>
</evidence>
<dbReference type="EMBL" id="JAQNDK010000001">
    <property type="protein sequence ID" value="MDC0678625.1"/>
    <property type="molecule type" value="Genomic_DNA"/>
</dbReference>
<dbReference type="InterPro" id="IPR045784">
    <property type="entry name" value="Radical_SAM_N2"/>
</dbReference>
<feature type="region of interest" description="Disordered" evidence="1">
    <location>
        <begin position="663"/>
        <end position="732"/>
    </location>
</feature>
<organism evidence="3 4">
    <name type="scientific">Sorangium atrum</name>
    <dbReference type="NCBI Taxonomy" id="2995308"/>
    <lineage>
        <taxon>Bacteria</taxon>
        <taxon>Pseudomonadati</taxon>
        <taxon>Myxococcota</taxon>
        <taxon>Polyangia</taxon>
        <taxon>Polyangiales</taxon>
        <taxon>Polyangiaceae</taxon>
        <taxon>Sorangium</taxon>
    </lineage>
</organism>
<dbReference type="Proteomes" id="UP001217485">
    <property type="component" value="Unassembled WGS sequence"/>
</dbReference>
<dbReference type="InterPro" id="IPR023404">
    <property type="entry name" value="rSAM_horseshoe"/>
</dbReference>
<gene>
    <name evidence="3" type="ORF">POL72_12845</name>
</gene>
<feature type="compositionally biased region" description="Gly residues" evidence="1">
    <location>
        <begin position="675"/>
        <end position="688"/>
    </location>
</feature>
<protein>
    <submittedName>
        <fullName evidence="3">TIGR03960 family B12-binding radical SAM protein</fullName>
    </submittedName>
</protein>
<dbReference type="NCBIfam" id="TIGR03960">
    <property type="entry name" value="rSAM_fuse_unch"/>
    <property type="match status" value="1"/>
</dbReference>
<dbReference type="SMART" id="SM00729">
    <property type="entry name" value="Elp3"/>
    <property type="match status" value="1"/>
</dbReference>
<dbReference type="InterPro" id="IPR018768">
    <property type="entry name" value="DUF2344"/>
</dbReference>
<dbReference type="SFLD" id="SFLDS00029">
    <property type="entry name" value="Radical_SAM"/>
    <property type="match status" value="1"/>
</dbReference>
<feature type="compositionally biased region" description="Low complexity" evidence="1">
    <location>
        <begin position="663"/>
        <end position="674"/>
    </location>
</feature>
<feature type="domain" description="Radical SAM core" evidence="2">
    <location>
        <begin position="260"/>
        <end position="493"/>
    </location>
</feature>
<proteinExistence type="predicted"/>
<dbReference type="PROSITE" id="PS51918">
    <property type="entry name" value="RADICAL_SAM"/>
    <property type="match status" value="1"/>
</dbReference>
<dbReference type="SUPFAM" id="SSF102114">
    <property type="entry name" value="Radical SAM enzymes"/>
    <property type="match status" value="1"/>
</dbReference>
<comment type="caution">
    <text evidence="3">The sequence shown here is derived from an EMBL/GenBank/DDBJ whole genome shotgun (WGS) entry which is preliminary data.</text>
</comment>
<dbReference type="SFLD" id="SFLDG01082">
    <property type="entry name" value="B12-binding_domain_containing"/>
    <property type="match status" value="1"/>
</dbReference>
<dbReference type="Pfam" id="PF19864">
    <property type="entry name" value="Radical_SAM_N2"/>
    <property type="match status" value="1"/>
</dbReference>
<dbReference type="RefSeq" id="WP_272095460.1">
    <property type="nucleotide sequence ID" value="NZ_JAQNDK010000001.1"/>
</dbReference>
<dbReference type="PANTHER" id="PTHR42731:SF1">
    <property type="entry name" value="RADICAL SAM DOMAIN PROTEIN"/>
    <property type="match status" value="1"/>
</dbReference>
<dbReference type="InterPro" id="IPR007197">
    <property type="entry name" value="rSAM"/>
</dbReference>
<dbReference type="Pfam" id="PF10105">
    <property type="entry name" value="DUF2344"/>
    <property type="match status" value="1"/>
</dbReference>
<reference evidence="3 4" key="1">
    <citation type="submission" date="2023-01" db="EMBL/GenBank/DDBJ databases">
        <title>Minimal conservation of predation-associated metabolite biosynthetic gene clusters underscores biosynthetic potential of Myxococcota including descriptions for ten novel species: Archangium lansinium sp. nov., Myxococcus landrumus sp. nov., Nannocystis bai.</title>
        <authorList>
            <person name="Ahearne A."/>
            <person name="Stevens C."/>
            <person name="Dowd S."/>
        </authorList>
    </citation>
    <scope>NUCLEOTIDE SEQUENCE [LARGE SCALE GENOMIC DNA]</scope>
    <source>
        <strain evidence="3 4">WIWO2</strain>
    </source>
</reference>
<sequence>MDSLPLLADHPYASFLDQVEKPARYAGGEVGSVVKDWASVEARVCLAFPDVYDIGMSHLGFKILYKLLNDDPRTLAERCYTPWIDMEAQLVKRGLPLVSLESARPLRDFDVVGFSLQFELTYSNILTMLHLGGIPLRAADRGEDDPIVIAGGPTATHPEPIAPFLDAIVIGDGEEKATEVALTWARLKREGVPRRERLVAIARLGAVYVPSLYATRLDPDTGFEVVDRPLASGIPFPIERALVDLNQYPFPDESPTGGPEAIFDRMSIEIARGCTEGCRFCQAGMIYRPVRERDPEQIVDTVMRAVQRSGQDEVSLTALSTADVSCISPLIKKVTERLTAERISLGVSSLRAYGLEPDLLDELKRVRATGLTFAPEAGTQRMRDVVNKNVTEEQLLETAERVFSRGWGKMKLYFMIGLPTETDEDVRGIVETGARAAGAGRRAAGKGKPVDVTVSVSTHVPKPHTPFQWAAMDPLGEVGRKQQLLKDTVRPYRAVTLKTHEAHASVLEGIFARGDRPLADVLERAWRHGARFDSWEDQLDLAVWEEAFTHVGVGRAKYLGTLPVTARLPWDHIDVGLEEGFLAKEYRKALQSRLSPPCGKVAGAFVHHTNLDDAKADTRRLVCYDCGVACDMTQMREERLTFLDRLGAHRRSLPVLTEAGAAPPAVAAGPSGEPASGGGAERASGGGAERASDGGAERVSAPAAEPASGDEREPSRAAGEAPHRARRIAPAPKGRGGFRYRFRFEKAGPMALLGHLDVVRELPRVLRRVGAPMTYTAGFHPKPDMTFSPALSLGVISLDEYVDLRLERDLDPAALNALVAAMSAASPRGLVFRGAVKLGPEDPSLSKLIAGARYALAFARSAIGGDAEALLAARCSAALSAASLPIRREIERLAKMVDVRQYLVRAEVGGPEVHSALARAGLVGDLVALEVEVDIRGSGAVKSSEVAAVIAGEPGEAPGAITPPPHRAVRLQLFGRASPAGSAAGERFSLFDLERARRVKSAPEQTPALPVAADAE</sequence>
<evidence type="ECO:0000256" key="1">
    <source>
        <dbReference type="SAM" id="MobiDB-lite"/>
    </source>
</evidence>
<dbReference type="InterPro" id="IPR058240">
    <property type="entry name" value="rSAM_sf"/>
</dbReference>
<dbReference type="CDD" id="cd01335">
    <property type="entry name" value="Radical_SAM"/>
    <property type="match status" value="1"/>
</dbReference>
<evidence type="ECO:0000313" key="4">
    <source>
        <dbReference type="Proteomes" id="UP001217485"/>
    </source>
</evidence>
<dbReference type="Gene3D" id="3.80.30.20">
    <property type="entry name" value="tm_1862 like domain"/>
    <property type="match status" value="1"/>
</dbReference>
<keyword evidence="4" id="KW-1185">Reference proteome</keyword>
<dbReference type="InterPro" id="IPR006638">
    <property type="entry name" value="Elp3/MiaA/NifB-like_rSAM"/>
</dbReference>
<evidence type="ECO:0000313" key="3">
    <source>
        <dbReference type="EMBL" id="MDC0678625.1"/>
    </source>
</evidence>
<name>A0ABT5BYC9_9BACT</name>
<dbReference type="InterPro" id="IPR023862">
    <property type="entry name" value="CHP03960_rSAM"/>
</dbReference>
<dbReference type="Pfam" id="PF04055">
    <property type="entry name" value="Radical_SAM"/>
    <property type="match status" value="1"/>
</dbReference>
<dbReference type="PANTHER" id="PTHR42731">
    <property type="entry name" value="SLL1084 PROTEIN"/>
    <property type="match status" value="1"/>
</dbReference>
<accession>A0ABT5BYC9</accession>